<organism evidence="1 2">
    <name type="scientific">Nephila pilipes</name>
    <name type="common">Giant wood spider</name>
    <name type="synonym">Nephila maculata</name>
    <dbReference type="NCBI Taxonomy" id="299642"/>
    <lineage>
        <taxon>Eukaryota</taxon>
        <taxon>Metazoa</taxon>
        <taxon>Ecdysozoa</taxon>
        <taxon>Arthropoda</taxon>
        <taxon>Chelicerata</taxon>
        <taxon>Arachnida</taxon>
        <taxon>Araneae</taxon>
        <taxon>Araneomorphae</taxon>
        <taxon>Entelegynae</taxon>
        <taxon>Araneoidea</taxon>
        <taxon>Nephilidae</taxon>
        <taxon>Nephila</taxon>
    </lineage>
</organism>
<evidence type="ECO:0000313" key="2">
    <source>
        <dbReference type="Proteomes" id="UP000887013"/>
    </source>
</evidence>
<evidence type="ECO:0000313" key="1">
    <source>
        <dbReference type="EMBL" id="GFT76394.1"/>
    </source>
</evidence>
<dbReference type="AlphaFoldDB" id="A0A8X6PNI2"/>
<sequence>MSQFDLIFLSASFNLDPYHCMEKVFGDSVKRASPRDSVTGSREILVEKSEKEVTLRLIGSRPGKYSAFLLSPLLILRNHARSMDCVGQFPFAVVLRDKKIHCSMNSNAHFFLLTRVSSPPQFFFV</sequence>
<comment type="caution">
    <text evidence="1">The sequence shown here is derived from an EMBL/GenBank/DDBJ whole genome shotgun (WGS) entry which is preliminary data.</text>
</comment>
<keyword evidence="2" id="KW-1185">Reference proteome</keyword>
<gene>
    <name evidence="1" type="ORF">NPIL_465831</name>
</gene>
<reference evidence="1" key="1">
    <citation type="submission" date="2020-08" db="EMBL/GenBank/DDBJ databases">
        <title>Multicomponent nature underlies the extraordinary mechanical properties of spider dragline silk.</title>
        <authorList>
            <person name="Kono N."/>
            <person name="Nakamura H."/>
            <person name="Mori M."/>
            <person name="Yoshida Y."/>
            <person name="Ohtoshi R."/>
            <person name="Malay A.D."/>
            <person name="Moran D.A.P."/>
            <person name="Tomita M."/>
            <person name="Numata K."/>
            <person name="Arakawa K."/>
        </authorList>
    </citation>
    <scope>NUCLEOTIDE SEQUENCE</scope>
</reference>
<dbReference type="Proteomes" id="UP000887013">
    <property type="component" value="Unassembled WGS sequence"/>
</dbReference>
<proteinExistence type="predicted"/>
<name>A0A8X6PNI2_NEPPI</name>
<protein>
    <submittedName>
        <fullName evidence="1">Uncharacterized protein</fullName>
    </submittedName>
</protein>
<accession>A0A8X6PNI2</accession>
<dbReference type="EMBL" id="BMAW01071072">
    <property type="protein sequence ID" value="GFT76394.1"/>
    <property type="molecule type" value="Genomic_DNA"/>
</dbReference>